<evidence type="ECO:0000313" key="25">
    <source>
        <dbReference type="EMBL" id="KYO41575.1"/>
    </source>
</evidence>
<dbReference type="InterPro" id="IPR005821">
    <property type="entry name" value="Ion_trans_dom"/>
</dbReference>
<evidence type="ECO:0000256" key="6">
    <source>
        <dbReference type="ARBA" id="ARBA00022846"/>
    </source>
</evidence>
<dbReference type="InterPro" id="IPR006153">
    <property type="entry name" value="Cation/H_exchanger_TM"/>
</dbReference>
<feature type="transmembrane region" description="Helical" evidence="21">
    <location>
        <begin position="99"/>
        <end position="117"/>
    </location>
</feature>
<evidence type="ECO:0000256" key="16">
    <source>
        <dbReference type="ARBA" id="ARBA00062754"/>
    </source>
</evidence>
<evidence type="ECO:0000256" key="8">
    <source>
        <dbReference type="ARBA" id="ARBA00023053"/>
    </source>
</evidence>
<proteinExistence type="inferred from homology"/>
<dbReference type="Gene3D" id="2.60.120.10">
    <property type="entry name" value="Jelly Rolls"/>
    <property type="match status" value="1"/>
</dbReference>
<keyword evidence="7 21" id="KW-1133">Transmembrane helix</keyword>
<dbReference type="PANTHER" id="PTHR10110:SF86">
    <property type="entry name" value="SODIUM_HYDROGEN EXCHANGER 7"/>
    <property type="match status" value="1"/>
</dbReference>
<feature type="transmembrane region" description="Helical" evidence="21">
    <location>
        <begin position="225"/>
        <end position="247"/>
    </location>
</feature>
<evidence type="ECO:0000259" key="24">
    <source>
        <dbReference type="Pfam" id="PF00999"/>
    </source>
</evidence>
<dbReference type="Pfam" id="PF00999">
    <property type="entry name" value="Na_H_Exchanger"/>
    <property type="match status" value="1"/>
</dbReference>
<evidence type="ECO:0000259" key="23">
    <source>
        <dbReference type="Pfam" id="PF00520"/>
    </source>
</evidence>
<feature type="transmembrane region" description="Helical" evidence="21">
    <location>
        <begin position="124"/>
        <end position="144"/>
    </location>
</feature>
<comment type="subcellular location">
    <subcellularLocation>
        <location evidence="15">Cell projection</location>
        <location evidence="15">Cilium</location>
        <location evidence="15">Flagellum membrane</location>
        <topology evidence="15">Multi-pass membrane protein</topology>
    </subcellularLocation>
</comment>
<dbReference type="GO" id="GO:0015385">
    <property type="term" value="F:sodium:proton antiporter activity"/>
    <property type="evidence" value="ECO:0007669"/>
    <property type="project" value="InterPro"/>
</dbReference>
<dbReference type="KEGG" id="amj:102565360"/>
<organism evidence="25 26">
    <name type="scientific">Alligator mississippiensis</name>
    <name type="common">American alligator</name>
    <dbReference type="NCBI Taxonomy" id="8496"/>
    <lineage>
        <taxon>Eukaryota</taxon>
        <taxon>Metazoa</taxon>
        <taxon>Chordata</taxon>
        <taxon>Craniata</taxon>
        <taxon>Vertebrata</taxon>
        <taxon>Euteleostomi</taxon>
        <taxon>Archelosauria</taxon>
        <taxon>Archosauria</taxon>
        <taxon>Crocodylia</taxon>
        <taxon>Alligatoridae</taxon>
        <taxon>Alligatorinae</taxon>
        <taxon>Alligator</taxon>
    </lineage>
</organism>
<evidence type="ECO:0000256" key="5">
    <source>
        <dbReference type="ARBA" id="ARBA00022692"/>
    </source>
</evidence>
<comment type="subunit">
    <text evidence="16">Interacts with soluble adenylyl cyclase (sAC).</text>
</comment>
<keyword evidence="6" id="KW-0282">Flagellum</keyword>
<feature type="transmembrane region" description="Helical" evidence="21">
    <location>
        <begin position="631"/>
        <end position="653"/>
    </location>
</feature>
<dbReference type="Pfam" id="PF00520">
    <property type="entry name" value="Ion_trans"/>
    <property type="match status" value="1"/>
</dbReference>
<accession>A0A151NYR0</accession>
<protein>
    <recommendedName>
        <fullName evidence="17">Solute carrier family 9 member C1</fullName>
    </recommendedName>
    <alternativeName>
        <fullName evidence="20">Na(+)/H(+) exchanger 10</fullName>
    </alternativeName>
    <alternativeName>
        <fullName evidence="19">Sodium/hydrogen exchanger 10</fullName>
    </alternativeName>
    <alternativeName>
        <fullName evidence="18">Sperm-specific Na(+)/H(+) exchanger</fullName>
    </alternativeName>
</protein>
<evidence type="ECO:0000256" key="1">
    <source>
        <dbReference type="ARBA" id="ARBA00007367"/>
    </source>
</evidence>
<evidence type="ECO:0000313" key="26">
    <source>
        <dbReference type="Proteomes" id="UP000050525"/>
    </source>
</evidence>
<dbReference type="InterPro" id="IPR018490">
    <property type="entry name" value="cNMP-bd_dom_sf"/>
</dbReference>
<evidence type="ECO:0000259" key="22">
    <source>
        <dbReference type="Pfam" id="PF00027"/>
    </source>
</evidence>
<name>A0A151NYR0_ALLMI</name>
<evidence type="ECO:0000256" key="9">
    <source>
        <dbReference type="ARBA" id="ARBA00023065"/>
    </source>
</evidence>
<feature type="transmembrane region" description="Helical" evidence="21">
    <location>
        <begin position="411"/>
        <end position="430"/>
    </location>
</feature>
<evidence type="ECO:0000256" key="4">
    <source>
        <dbReference type="ARBA" id="ARBA00022475"/>
    </source>
</evidence>
<comment type="similarity">
    <text evidence="1">Belongs to the monovalent cation:proton antiporter 1 (CPA1) transporter (TC 2.A.36) family.</text>
</comment>
<dbReference type="InterPro" id="IPR014710">
    <property type="entry name" value="RmlC-like_jellyroll"/>
</dbReference>
<dbReference type="STRING" id="8496.A0A151NYR0"/>
<keyword evidence="13" id="KW-0966">Cell projection</keyword>
<dbReference type="GO" id="GO:0005886">
    <property type="term" value="C:plasma membrane"/>
    <property type="evidence" value="ECO:0007669"/>
    <property type="project" value="TreeGrafter"/>
</dbReference>
<gene>
    <name evidence="25" type="primary">SLC9C2</name>
    <name evidence="25" type="ORF">Y1Q_0006340</name>
</gene>
<keyword evidence="3" id="KW-0050">Antiport</keyword>
<feature type="transmembrane region" description="Helical" evidence="21">
    <location>
        <begin position="60"/>
        <end position="79"/>
    </location>
</feature>
<comment type="caution">
    <text evidence="25">The sequence shown here is derived from an EMBL/GenBank/DDBJ whole genome shotgun (WGS) entry which is preliminary data.</text>
</comment>
<keyword evidence="11 21" id="KW-0472">Membrane</keyword>
<feature type="transmembrane region" description="Helical" evidence="21">
    <location>
        <begin position="373"/>
        <end position="390"/>
    </location>
</feature>
<keyword evidence="10" id="KW-0969">Cilium</keyword>
<keyword evidence="5 21" id="KW-0812">Transmembrane</keyword>
<evidence type="ECO:0000256" key="20">
    <source>
        <dbReference type="ARBA" id="ARBA00083897"/>
    </source>
</evidence>
<keyword evidence="8" id="KW-0915">Sodium</keyword>
<evidence type="ECO:0000256" key="2">
    <source>
        <dbReference type="ARBA" id="ARBA00022448"/>
    </source>
</evidence>
<dbReference type="GO" id="GO:0051453">
    <property type="term" value="P:regulation of intracellular pH"/>
    <property type="evidence" value="ECO:0007669"/>
    <property type="project" value="TreeGrafter"/>
</dbReference>
<comment type="function">
    <text evidence="14">Sperm-specific solute carrier involved in intracellular pH regulation of spermatozoa. Required for sperm motility and fertility. Involved in sperm cell hyperactivation, a step needed for sperm motility which is essential late in the preparation of sperm for fertilization. Required for the expression and bicarbonate regulation of the soluble adenylyl cyclase (sAC).</text>
</comment>
<dbReference type="Gene3D" id="1.20.120.350">
    <property type="entry name" value="Voltage-gated potassium channels. Chain C"/>
    <property type="match status" value="1"/>
</dbReference>
<evidence type="ECO:0000256" key="7">
    <source>
        <dbReference type="ARBA" id="ARBA00022989"/>
    </source>
</evidence>
<keyword evidence="26" id="KW-1185">Reference proteome</keyword>
<feature type="domain" description="Cyclic nucleotide-binding" evidence="22">
    <location>
        <begin position="908"/>
        <end position="1004"/>
    </location>
</feature>
<evidence type="ECO:0000256" key="14">
    <source>
        <dbReference type="ARBA" id="ARBA00054906"/>
    </source>
</evidence>
<dbReference type="PANTHER" id="PTHR10110">
    <property type="entry name" value="SODIUM/HYDROGEN EXCHANGER"/>
    <property type="match status" value="1"/>
</dbReference>
<evidence type="ECO:0000256" key="19">
    <source>
        <dbReference type="ARBA" id="ARBA00077858"/>
    </source>
</evidence>
<feature type="domain" description="Ion transport" evidence="23">
    <location>
        <begin position="629"/>
        <end position="743"/>
    </location>
</feature>
<dbReference type="FunFam" id="1.20.120.350:FF:000050">
    <property type="entry name" value="Solute carrier family 9 member C1"/>
    <property type="match status" value="1"/>
</dbReference>
<keyword evidence="12" id="KW-0739">Sodium transport</keyword>
<dbReference type="SUPFAM" id="SSF81324">
    <property type="entry name" value="Voltage-gated potassium channels"/>
    <property type="match status" value="1"/>
</dbReference>
<evidence type="ECO:0000256" key="3">
    <source>
        <dbReference type="ARBA" id="ARBA00022449"/>
    </source>
</evidence>
<dbReference type="GO" id="GO:0015386">
    <property type="term" value="F:potassium:proton antiporter activity"/>
    <property type="evidence" value="ECO:0007669"/>
    <property type="project" value="TreeGrafter"/>
</dbReference>
<dbReference type="SUPFAM" id="SSF51206">
    <property type="entry name" value="cAMP-binding domain-like"/>
    <property type="match status" value="1"/>
</dbReference>
<feature type="transmembrane region" description="Helical" evidence="21">
    <location>
        <begin position="302"/>
        <end position="327"/>
    </location>
</feature>
<keyword evidence="4" id="KW-1003">Cell membrane</keyword>
<evidence type="ECO:0000256" key="10">
    <source>
        <dbReference type="ARBA" id="ARBA00023069"/>
    </source>
</evidence>
<dbReference type="OrthoDB" id="9422143at2759"/>
<dbReference type="GO" id="GO:0031514">
    <property type="term" value="C:motile cilium"/>
    <property type="evidence" value="ECO:0007669"/>
    <property type="project" value="UniProtKB-ARBA"/>
</dbReference>
<dbReference type="InterPro" id="IPR018422">
    <property type="entry name" value="Cation/H_exchanger_CPA1"/>
</dbReference>
<dbReference type="FunFam" id="2.60.120.10:FF:000067">
    <property type="entry name" value="Solute carrier family 9 member C1"/>
    <property type="match status" value="1"/>
</dbReference>
<feature type="transmembrane region" description="Helical" evidence="21">
    <location>
        <begin position="259"/>
        <end position="290"/>
    </location>
</feature>
<feature type="domain" description="Cation/H+ exchanger transmembrane" evidence="24">
    <location>
        <begin position="48"/>
        <end position="434"/>
    </location>
</feature>
<keyword evidence="9" id="KW-0406">Ion transport</keyword>
<dbReference type="InterPro" id="IPR000595">
    <property type="entry name" value="cNMP-bd_dom"/>
</dbReference>
<keyword evidence="2" id="KW-0813">Transport</keyword>
<feature type="transmembrane region" description="Helical" evidence="21">
    <location>
        <begin position="34"/>
        <end position="53"/>
    </location>
</feature>
<dbReference type="AlphaFoldDB" id="A0A151NYR0"/>
<dbReference type="CDD" id="cd00038">
    <property type="entry name" value="CAP_ED"/>
    <property type="match status" value="1"/>
</dbReference>
<evidence type="ECO:0000256" key="12">
    <source>
        <dbReference type="ARBA" id="ARBA00023201"/>
    </source>
</evidence>
<evidence type="ECO:0000256" key="21">
    <source>
        <dbReference type="SAM" id="Phobius"/>
    </source>
</evidence>
<feature type="transmembrane region" description="Helical" evidence="21">
    <location>
        <begin position="694"/>
        <end position="712"/>
    </location>
</feature>
<dbReference type="Pfam" id="PF00027">
    <property type="entry name" value="cNMP_binding"/>
    <property type="match status" value="1"/>
</dbReference>
<dbReference type="eggNOG" id="KOG1965">
    <property type="taxonomic scope" value="Eukaryota"/>
</dbReference>
<dbReference type="GO" id="GO:0098719">
    <property type="term" value="P:sodium ion import across plasma membrane"/>
    <property type="evidence" value="ECO:0007669"/>
    <property type="project" value="TreeGrafter"/>
</dbReference>
<dbReference type="GO" id="GO:0005216">
    <property type="term" value="F:monoatomic ion channel activity"/>
    <property type="evidence" value="ECO:0007669"/>
    <property type="project" value="InterPro"/>
</dbReference>
<dbReference type="Proteomes" id="UP000050525">
    <property type="component" value="Unassembled WGS sequence"/>
</dbReference>
<evidence type="ECO:0000256" key="18">
    <source>
        <dbReference type="ARBA" id="ARBA00077734"/>
    </source>
</evidence>
<dbReference type="InterPro" id="IPR027359">
    <property type="entry name" value="Volt_channel_dom_sf"/>
</dbReference>
<dbReference type="Gene3D" id="6.10.140.1330">
    <property type="match status" value="1"/>
</dbReference>
<reference evidence="25 26" key="1">
    <citation type="journal article" date="2012" name="Genome Biol.">
        <title>Sequencing three crocodilian genomes to illuminate the evolution of archosaurs and amniotes.</title>
        <authorList>
            <person name="St John J.A."/>
            <person name="Braun E.L."/>
            <person name="Isberg S.R."/>
            <person name="Miles L.G."/>
            <person name="Chong A.Y."/>
            <person name="Gongora J."/>
            <person name="Dalzell P."/>
            <person name="Moran C."/>
            <person name="Bed'hom B."/>
            <person name="Abzhanov A."/>
            <person name="Burgess S.C."/>
            <person name="Cooksey A.M."/>
            <person name="Castoe T.A."/>
            <person name="Crawford N.G."/>
            <person name="Densmore L.D."/>
            <person name="Drew J.C."/>
            <person name="Edwards S.V."/>
            <person name="Faircloth B.C."/>
            <person name="Fujita M.K."/>
            <person name="Greenwold M.J."/>
            <person name="Hoffmann F.G."/>
            <person name="Howard J.M."/>
            <person name="Iguchi T."/>
            <person name="Janes D.E."/>
            <person name="Khan S.Y."/>
            <person name="Kohno S."/>
            <person name="de Koning A.J."/>
            <person name="Lance S.L."/>
            <person name="McCarthy F.M."/>
            <person name="McCormack J.E."/>
            <person name="Merchant M.E."/>
            <person name="Peterson D.G."/>
            <person name="Pollock D.D."/>
            <person name="Pourmand N."/>
            <person name="Raney B.J."/>
            <person name="Roessler K.A."/>
            <person name="Sanford J.R."/>
            <person name="Sawyer R.H."/>
            <person name="Schmidt C.J."/>
            <person name="Triplett E.W."/>
            <person name="Tuberville T.D."/>
            <person name="Venegas-Anaya M."/>
            <person name="Howard J.T."/>
            <person name="Jarvis E.D."/>
            <person name="Guillette L.J.Jr."/>
            <person name="Glenn T.C."/>
            <person name="Green R.E."/>
            <person name="Ray D.A."/>
        </authorList>
    </citation>
    <scope>NUCLEOTIDE SEQUENCE [LARGE SCALE GENOMIC DNA]</scope>
    <source>
        <strain evidence="25">KSC_2009_1</strain>
    </source>
</reference>
<evidence type="ECO:0000256" key="13">
    <source>
        <dbReference type="ARBA" id="ARBA00023273"/>
    </source>
</evidence>
<evidence type="ECO:0000256" key="17">
    <source>
        <dbReference type="ARBA" id="ARBA00072794"/>
    </source>
</evidence>
<dbReference type="EMBL" id="AKHW03001628">
    <property type="protein sequence ID" value="KYO41575.1"/>
    <property type="molecule type" value="Genomic_DNA"/>
</dbReference>
<feature type="transmembrane region" description="Helical" evidence="21">
    <location>
        <begin position="665"/>
        <end position="688"/>
    </location>
</feature>
<sequence length="1175" mass="134849">MEDPQGNRSELPFDYIENNDFHGQFHIVARERPFVVLLIFLACASGALMRTILKGTNIPVIVILYVIGIIFGLLGYFAIEFSVLTLPVADIDPVLFFHMFAPVVIFTAAFQMDFYVFQKTFWQVLILSVPGFLLNCILIGWLTYKINKYNWTWDFSMLFGIILSTTDPILSVASVKDIGISKIIINLIKGESLFNDATTVIVFEIYQDFLNRQHLDFAKEVVIKIILKFFASVVFGFLSSKIITYWLSHIFNDGLTEVLLSFSMTYIIFFMAEWLGMSGILSLAILGILLDSVSFSPGVDEFIFRFWAMLTFLAHCLIFIIFGIVIVEKTFEYITIRDLFYILTVYLALNLIRGLVILFLSPLLSRLGYGFNWRWGAVIVWSGIRGTFTLNMALGISKTKDTKEDKMQRMILLHAGTASLMTLVINSTTVKKLVRTLGLCNITLPKRMAMYSAVQRIKEMQANAFSMLKLDRFLADANWNMTEEAIQIDYPYKFDTEEVSQVVRRLRCPDCNTDISYDTTPQQIADILEEARLRLLTAQIASYQKQYNAGMLNQDAAQTLIGAAESYVDAKGKFMNIHEVKTYWESKGLFVLCKRLLSDWVYNVKEEKSKPSRNKFLKICHFIVFTDEFEYASHIVTLLNVFPMIVNYLPSYYDLLLPQLKISNYYFLGLYMLEALLKALAMGKTYIFYHWNQFDILIIVIGLIDIFIIIVFKSVHTSYHVINTIRVFRIVRLIRILRLLKIVIPKLIYLLNKQINKQLTFRYDIAKGYVQGEEDTKYLIEQIAGHETISQEINKIMEKNKQDAMKELGLMQRDYPDIVTALKTKQAVQTVLNTASETLKVLISGGIVDKNEGAKIEKMILIKKKQLGTLPSTIAPPTAEELLRNISWLENEKKQIEFIQKKARLLCYDYGDVICEEGEMPQGIHLIISGMTKLYGASPRYGIDRDIYEPRYPTRMPFTDYLVSGAIIGELNCLTKHEMEYTVTCETAVQTCFISMDDLFEAFDKFLECPSLEYKIWLKLALDITIKTFKENLAYQDWSYKMCTKFPNIYVMDVPTHSKCDIYDENMEDVILVHGSVQDCQVLQPYFAPCILPKTCHQVQGTAAVTKLLIVRTTASVKKRSSRRCSSICQYHSYIRRRATVGSSIKTDNEQQIPEDSESEVSTDRVQSSIAVSIL</sequence>
<evidence type="ECO:0000256" key="15">
    <source>
        <dbReference type="ARBA" id="ARBA00060429"/>
    </source>
</evidence>
<feature type="transmembrane region" description="Helical" evidence="21">
    <location>
        <begin position="339"/>
        <end position="361"/>
    </location>
</feature>
<evidence type="ECO:0000256" key="11">
    <source>
        <dbReference type="ARBA" id="ARBA00023136"/>
    </source>
</evidence>